<dbReference type="InterPro" id="IPR012337">
    <property type="entry name" value="RNaseH-like_sf"/>
</dbReference>
<dbReference type="Pfam" id="PF14291">
    <property type="entry name" value="DUF4371"/>
    <property type="match status" value="1"/>
</dbReference>
<dbReference type="InterPro" id="IPR025398">
    <property type="entry name" value="DUF4371"/>
</dbReference>
<evidence type="ECO:0000313" key="2">
    <source>
        <dbReference type="Proteomes" id="UP001652625"/>
    </source>
</evidence>
<protein>
    <submittedName>
        <fullName evidence="3">52 kDa repressor of the inhibitor of the protein kinase-like</fullName>
    </submittedName>
</protein>
<dbReference type="PANTHER" id="PTHR45749:SF21">
    <property type="entry name" value="DUF4371 DOMAIN-CONTAINING PROTEIN"/>
    <property type="match status" value="1"/>
</dbReference>
<dbReference type="SUPFAM" id="SSF53098">
    <property type="entry name" value="Ribonuclease H-like"/>
    <property type="match status" value="1"/>
</dbReference>
<proteinExistence type="predicted"/>
<reference evidence="3" key="1">
    <citation type="submission" date="2025-08" db="UniProtKB">
        <authorList>
            <consortium name="RefSeq"/>
        </authorList>
    </citation>
    <scope>IDENTIFICATION</scope>
</reference>
<organism evidence="2 3">
    <name type="scientific">Hydra vulgaris</name>
    <name type="common">Hydra</name>
    <name type="synonym">Hydra attenuata</name>
    <dbReference type="NCBI Taxonomy" id="6087"/>
    <lineage>
        <taxon>Eukaryota</taxon>
        <taxon>Metazoa</taxon>
        <taxon>Cnidaria</taxon>
        <taxon>Hydrozoa</taxon>
        <taxon>Hydroidolina</taxon>
        <taxon>Anthoathecata</taxon>
        <taxon>Aplanulata</taxon>
        <taxon>Hydridae</taxon>
        <taxon>Hydra</taxon>
    </lineage>
</organism>
<dbReference type="PANTHER" id="PTHR45749">
    <property type="match status" value="1"/>
</dbReference>
<keyword evidence="2" id="KW-1185">Reference proteome</keyword>
<evidence type="ECO:0000313" key="3">
    <source>
        <dbReference type="RefSeq" id="XP_065675661.1"/>
    </source>
</evidence>
<name>A0ABM4DM82_HYDVU</name>
<dbReference type="Proteomes" id="UP001652625">
    <property type="component" value="Chromosome 15"/>
</dbReference>
<dbReference type="GeneID" id="136091875"/>
<dbReference type="RefSeq" id="XP_065675661.1">
    <property type="nucleotide sequence ID" value="XM_065819589.1"/>
</dbReference>
<evidence type="ECO:0000259" key="1">
    <source>
        <dbReference type="Pfam" id="PF14291"/>
    </source>
</evidence>
<gene>
    <name evidence="3" type="primary">LOC136091875</name>
</gene>
<accession>A0ABM4DM82</accession>
<sequence>MSLEIEITKLNNEVKKAMLQNDKIKLFSWKKKLETNVSSFKDANIVDSFKDETLKISLSSLDTGKKCEELVKEEAVTNCNDKNWSSFLFILALSSVCSKKIECLYLDFGLPNYSNVAKTLNHSELQNLVQSIFVPKKFQWFTYSNIFDGAFCLPCVLFGHNSPFECSLAERLFSKPYDRWNDASRYFQKQVFGKNNKSGCRNKGLHVKTAQVLFSLSSIWSCKTESKDIISQKIVQSQISKNLQDDSKFHPENGEFSNHTAGNFIELLHFRVQTADKILEDHLKYHQQSAFYISKTSQNQLIKCFGEVVTDAIIGEIKNSKYFSNIADEASDSNNKEQLSLVIRFVDSKFNIREEFISFLHCTEDDTGQGLFNVLLKSISDFSLDIMSCRGQSYDGAGAMSGHTKGLQSRVLNLNEKAIYVHCYSHRLNLAICASCNVQYVKNLLAHVKDVSYFFNLSPTRQKNLEEHIERTAPVAGKKKLKYVCKTRWVEKGNGLDTFQELIIPLVSCLDEMSLNVNKTFNHSTSSSASSLLKLITVFDFVVALCITRNVFDIILPVTRLLQSKSHDICDGLNLIRALKDVISSLRSIADQHHQMCYEQALKIAH</sequence>
<feature type="domain" description="DUF4371" evidence="1">
    <location>
        <begin position="250"/>
        <end position="405"/>
    </location>
</feature>